<feature type="region of interest" description="Disordered" evidence="1">
    <location>
        <begin position="1"/>
        <end position="21"/>
    </location>
</feature>
<sequence>MEAVRGIGKAEDKVRNSFGSQRPHLTYKRSQTQEANTQAVQWTVDVTHLCSERLPCKVQCPFFAQAEGLRCAENRRAFHHLTPGFREWRDKDCPTYPAPPQTARPAPASPVPDPGRGPVEDRLRLLRGLWEVISPAAKVRVTET</sequence>
<evidence type="ECO:0000313" key="2">
    <source>
        <dbReference type="EMBL" id="TNN04620.1"/>
    </source>
</evidence>
<comment type="caution">
    <text evidence="2">The sequence shown here is derived from an EMBL/GenBank/DDBJ whole genome shotgun (WGS) entry which is preliminary data.</text>
</comment>
<feature type="region of interest" description="Disordered" evidence="1">
    <location>
        <begin position="89"/>
        <end position="119"/>
    </location>
</feature>
<keyword evidence="3" id="KW-1185">Reference proteome</keyword>
<reference evidence="2 3" key="1">
    <citation type="submission" date="2019-03" db="EMBL/GenBank/DDBJ databases">
        <title>An improved genome assembly of the fluke Schistosoma japonicum.</title>
        <authorList>
            <person name="Hu W."/>
            <person name="Luo F."/>
            <person name="Yin M."/>
            <person name="Mo X."/>
            <person name="Sun C."/>
            <person name="Wu Q."/>
            <person name="Zhu B."/>
            <person name="Xiang M."/>
            <person name="Wang J."/>
            <person name="Wang Y."/>
            <person name="Zhang T."/>
            <person name="Xu B."/>
            <person name="Zheng H."/>
            <person name="Feng Z."/>
        </authorList>
    </citation>
    <scope>NUCLEOTIDE SEQUENCE [LARGE SCALE GENOMIC DNA]</scope>
    <source>
        <strain evidence="2">HuSjv2</strain>
        <tissue evidence="2">Worms</tissue>
    </source>
</reference>
<protein>
    <submittedName>
        <fullName evidence="2">Uncharacterized protein</fullName>
    </submittedName>
</protein>
<organism evidence="2 3">
    <name type="scientific">Schistosoma japonicum</name>
    <name type="common">Blood fluke</name>
    <dbReference type="NCBI Taxonomy" id="6182"/>
    <lineage>
        <taxon>Eukaryota</taxon>
        <taxon>Metazoa</taxon>
        <taxon>Spiralia</taxon>
        <taxon>Lophotrochozoa</taxon>
        <taxon>Platyhelminthes</taxon>
        <taxon>Trematoda</taxon>
        <taxon>Digenea</taxon>
        <taxon>Strigeidida</taxon>
        <taxon>Schistosomatoidea</taxon>
        <taxon>Schistosomatidae</taxon>
        <taxon>Schistosoma</taxon>
    </lineage>
</organism>
<evidence type="ECO:0000256" key="1">
    <source>
        <dbReference type="SAM" id="MobiDB-lite"/>
    </source>
</evidence>
<dbReference type="Proteomes" id="UP000311919">
    <property type="component" value="Unassembled WGS sequence"/>
</dbReference>
<evidence type="ECO:0000313" key="3">
    <source>
        <dbReference type="Proteomes" id="UP000311919"/>
    </source>
</evidence>
<proteinExistence type="predicted"/>
<gene>
    <name evidence="2" type="ORF">EWB00_000857</name>
</gene>
<name>A0A4Z2CKT0_SCHJA</name>
<dbReference type="EMBL" id="SKCS01001290">
    <property type="protein sequence ID" value="TNN04620.1"/>
    <property type="molecule type" value="Genomic_DNA"/>
</dbReference>
<accession>A0A4Z2CKT0</accession>
<feature type="compositionally biased region" description="Pro residues" evidence="1">
    <location>
        <begin position="96"/>
        <end position="115"/>
    </location>
</feature>
<dbReference type="AlphaFoldDB" id="A0A4Z2CKT0"/>